<dbReference type="Gramene" id="Kaladp0050s0186.2.v1.1">
    <property type="protein sequence ID" value="Kaladp0050s0186.2.v1.1"/>
    <property type="gene ID" value="Kaladp0050s0186.v1.1"/>
</dbReference>
<dbReference type="AlphaFoldDB" id="A0A7N0U142"/>
<name>A0A7N0U142_KALFE</name>
<feature type="region of interest" description="Disordered" evidence="1">
    <location>
        <begin position="649"/>
        <end position="685"/>
    </location>
</feature>
<evidence type="ECO:0000313" key="3">
    <source>
        <dbReference type="Proteomes" id="UP000594263"/>
    </source>
</evidence>
<dbReference type="Gramene" id="Kaladp0050s0186.1.v1.1">
    <property type="protein sequence ID" value="Kaladp0050s0186.1.v1.1"/>
    <property type="gene ID" value="Kaladp0050s0186.v1.1"/>
</dbReference>
<dbReference type="EnsemblPlants" id="Kaladp0050s0186.1.v1.1">
    <property type="protein sequence ID" value="Kaladp0050s0186.1.v1.1"/>
    <property type="gene ID" value="Kaladp0050s0186.v1.1"/>
</dbReference>
<dbReference type="Proteomes" id="UP000594263">
    <property type="component" value="Unplaced"/>
</dbReference>
<dbReference type="PANTHER" id="PTHR31390">
    <property type="entry name" value="EXPRESSED PROTEIN"/>
    <property type="match status" value="1"/>
</dbReference>
<accession>A0A7N0U142</accession>
<dbReference type="InterPro" id="IPR025659">
    <property type="entry name" value="Tubby-like_C"/>
</dbReference>
<evidence type="ECO:0000313" key="2">
    <source>
        <dbReference type="EnsemblPlants" id="Kaladp0050s0186.1.v1.1"/>
    </source>
</evidence>
<feature type="region of interest" description="Disordered" evidence="1">
    <location>
        <begin position="157"/>
        <end position="180"/>
    </location>
</feature>
<feature type="compositionally biased region" description="Basic and acidic residues" evidence="1">
    <location>
        <begin position="167"/>
        <end position="180"/>
    </location>
</feature>
<dbReference type="InterPro" id="IPR021916">
    <property type="entry name" value="DUF3527"/>
</dbReference>
<dbReference type="PANTHER" id="PTHR31390:SF0">
    <property type="entry name" value="DOMAIN PROTEIN, PUTATIVE (DUF3527)-RELATED"/>
    <property type="match status" value="1"/>
</dbReference>
<evidence type="ECO:0000256" key="1">
    <source>
        <dbReference type="SAM" id="MobiDB-lite"/>
    </source>
</evidence>
<dbReference type="Pfam" id="PF12043">
    <property type="entry name" value="DUF3527"/>
    <property type="match status" value="1"/>
</dbReference>
<dbReference type="EnsemblPlants" id="Kaladp0050s0186.2.v1.1">
    <property type="protein sequence ID" value="Kaladp0050s0186.2.v1.1"/>
    <property type="gene ID" value="Kaladp0050s0186.v1.1"/>
</dbReference>
<reference evidence="2" key="1">
    <citation type="submission" date="2021-01" db="UniProtKB">
        <authorList>
            <consortium name="EnsemblPlants"/>
        </authorList>
    </citation>
    <scope>IDENTIFICATION</scope>
</reference>
<organism evidence="2 3">
    <name type="scientific">Kalanchoe fedtschenkoi</name>
    <name type="common">Lavender scallops</name>
    <name type="synonym">South American air plant</name>
    <dbReference type="NCBI Taxonomy" id="63787"/>
    <lineage>
        <taxon>Eukaryota</taxon>
        <taxon>Viridiplantae</taxon>
        <taxon>Streptophyta</taxon>
        <taxon>Embryophyta</taxon>
        <taxon>Tracheophyta</taxon>
        <taxon>Spermatophyta</taxon>
        <taxon>Magnoliopsida</taxon>
        <taxon>eudicotyledons</taxon>
        <taxon>Gunneridae</taxon>
        <taxon>Pentapetalae</taxon>
        <taxon>Saxifragales</taxon>
        <taxon>Crassulaceae</taxon>
        <taxon>Kalanchoe</taxon>
    </lineage>
</organism>
<dbReference type="SUPFAM" id="SSF54518">
    <property type="entry name" value="Tubby C-terminal domain-like"/>
    <property type="match status" value="1"/>
</dbReference>
<sequence length="685" mass="75017">MEFDKKCRVSLSPNTVLPPCPEVEKRTSKVKPRRRDELLIIEDDDFTEIRFSRFRSASCKNESSRQLELDGGVELRRGSVYQTSREVRSVKRLGTEDVRSKIEISRSSDKYLSVKKADAPCSSSNASPLINLNDEPCSSDDFVSNKSVMSTVAQLSKQGEPLGDPNCRPEHAADGKCSVEKDRSRLLHKSVSARVGMQQSPCQSCGDSPRASPRSRFSLTRKIMDPFMKSKSQRSPLGYGVGFAQVRRAEIADASDGITRESSPDKERILEVDSHCCPMARACLPTHLHGCLKLKSVNGVPVFEFSMKCPEDVFVAKTWRTKNADSWVYTFHTNVNRKKSCASARGSKVCDNVDASIVGQMQVSSYLHSEHGGDGDTLTTEFVLYDIAHASRCLPAQETPLSLPDTFRLSKGLVGSLAGGELDSDSLGHEKLTPMFKHGSDLSLCDSTSSYPWARAHLHPNLEVAAIVVQVPFEKRESLKNRTGEKIREKGCDGVKRGNQKINVVASTGSHSLPDAECRGPSTLLSRWRSGGGCECGGWDMACPLTVFNNEIATQKGSHRRLNSELPTELFIEGVKEDTPAFSVAEISAGHYSVDFHARLSALQAFAICVATFHGSEPPTATRSPVNIIPTLPPATLKTFLLEPFIESVADPDKKQTPAPPKAPPSTKEASPFTFNPPFSPISRA</sequence>
<protein>
    <submittedName>
        <fullName evidence="2">Uncharacterized protein</fullName>
    </submittedName>
</protein>
<proteinExistence type="predicted"/>
<dbReference type="OMA" id="FEFSLKC"/>
<keyword evidence="3" id="KW-1185">Reference proteome</keyword>